<accession>A0AAV4DSU9</accession>
<sequence length="300" mass="34157">MAVGNLGKPNAKTNTHLIGIAYVKDTHENLKIFMTDVNTKITQLQNTEWNVKRIVVFLHGDCDFLCKVFGLSGPQGTYPCLWCLTTKKELQESTEKEPRTLAFLKSAFEKFKIESGEDKRKAAQYHKCIHKPLIDIELHKVSPPYLHIPLGVILKHHQMLEQAADRIDKQIYEDKNPDRADNSCLLSNLGNNWKKWMQKQKEIAFFKGCVAFGEAESSSQTWMEQLEKAQEVLETISHTPLTSRPGPVCSQLDAVLDKHAIPPQSYYSCSFTGNQCNKYLLLSTPRGFQRHHSVNSQDNV</sequence>
<protein>
    <submittedName>
        <fullName evidence="1">Amine oxidase</fullName>
    </submittedName>
</protein>
<comment type="caution">
    <text evidence="1">The sequence shown here is derived from an EMBL/GenBank/DDBJ whole genome shotgun (WGS) entry which is preliminary data.</text>
</comment>
<keyword evidence="2" id="KW-1185">Reference proteome</keyword>
<dbReference type="Proteomes" id="UP000735302">
    <property type="component" value="Unassembled WGS sequence"/>
</dbReference>
<gene>
    <name evidence="1" type="ORF">PoB_007390700</name>
</gene>
<dbReference type="PANTHER" id="PTHR31424">
    <property type="entry name" value="PROTEIN CBG23806"/>
    <property type="match status" value="1"/>
</dbReference>
<proteinExistence type="predicted"/>
<dbReference type="EMBL" id="BLXT01008305">
    <property type="protein sequence ID" value="GFO47402.1"/>
    <property type="molecule type" value="Genomic_DNA"/>
</dbReference>
<evidence type="ECO:0000313" key="1">
    <source>
        <dbReference type="EMBL" id="GFO47402.1"/>
    </source>
</evidence>
<dbReference type="PANTHER" id="PTHR31424:SF3">
    <property type="entry name" value="RING-TYPE DOMAIN-CONTAINING PROTEIN"/>
    <property type="match status" value="1"/>
</dbReference>
<dbReference type="AlphaFoldDB" id="A0AAV4DSU9"/>
<evidence type="ECO:0000313" key="2">
    <source>
        <dbReference type="Proteomes" id="UP000735302"/>
    </source>
</evidence>
<organism evidence="1 2">
    <name type="scientific">Plakobranchus ocellatus</name>
    <dbReference type="NCBI Taxonomy" id="259542"/>
    <lineage>
        <taxon>Eukaryota</taxon>
        <taxon>Metazoa</taxon>
        <taxon>Spiralia</taxon>
        <taxon>Lophotrochozoa</taxon>
        <taxon>Mollusca</taxon>
        <taxon>Gastropoda</taxon>
        <taxon>Heterobranchia</taxon>
        <taxon>Euthyneura</taxon>
        <taxon>Panpulmonata</taxon>
        <taxon>Sacoglossa</taxon>
        <taxon>Placobranchoidea</taxon>
        <taxon>Plakobranchidae</taxon>
        <taxon>Plakobranchus</taxon>
    </lineage>
</organism>
<name>A0AAV4DSU9_9GAST</name>
<reference evidence="1 2" key="1">
    <citation type="journal article" date="2021" name="Elife">
        <title>Chloroplast acquisition without the gene transfer in kleptoplastic sea slugs, Plakobranchus ocellatus.</title>
        <authorList>
            <person name="Maeda T."/>
            <person name="Takahashi S."/>
            <person name="Yoshida T."/>
            <person name="Shimamura S."/>
            <person name="Takaki Y."/>
            <person name="Nagai Y."/>
            <person name="Toyoda A."/>
            <person name="Suzuki Y."/>
            <person name="Arimoto A."/>
            <person name="Ishii H."/>
            <person name="Satoh N."/>
            <person name="Nishiyama T."/>
            <person name="Hasebe M."/>
            <person name="Maruyama T."/>
            <person name="Minagawa J."/>
            <person name="Obokata J."/>
            <person name="Shigenobu S."/>
        </authorList>
    </citation>
    <scope>NUCLEOTIDE SEQUENCE [LARGE SCALE GENOMIC DNA]</scope>
</reference>